<dbReference type="PROSITE" id="PS50979">
    <property type="entry name" value="BC"/>
    <property type="match status" value="1"/>
</dbReference>
<dbReference type="Proteomes" id="UP000038010">
    <property type="component" value="Unassembled WGS sequence"/>
</dbReference>
<dbReference type="PROSITE" id="PS50975">
    <property type="entry name" value="ATP_GRASP"/>
    <property type="match status" value="1"/>
</dbReference>
<dbReference type="GO" id="GO:0046872">
    <property type="term" value="F:metal ion binding"/>
    <property type="evidence" value="ECO:0007669"/>
    <property type="project" value="InterPro"/>
</dbReference>
<dbReference type="InterPro" id="IPR011053">
    <property type="entry name" value="Single_hybrid_motif"/>
</dbReference>
<dbReference type="Pfam" id="PF02786">
    <property type="entry name" value="CPSase_L_D2"/>
    <property type="match status" value="1"/>
</dbReference>
<evidence type="ECO:0000259" key="8">
    <source>
        <dbReference type="PROSITE" id="PS50979"/>
    </source>
</evidence>
<dbReference type="Gene3D" id="2.40.50.100">
    <property type="match status" value="1"/>
</dbReference>
<dbReference type="SUPFAM" id="SSF56059">
    <property type="entry name" value="Glutathione synthetase ATP-binding domain-like"/>
    <property type="match status" value="1"/>
</dbReference>
<dbReference type="Pfam" id="PF00364">
    <property type="entry name" value="Biotin_lipoyl"/>
    <property type="match status" value="1"/>
</dbReference>
<evidence type="ECO:0000256" key="3">
    <source>
        <dbReference type="ARBA" id="ARBA00022840"/>
    </source>
</evidence>
<protein>
    <submittedName>
        <fullName evidence="9">Acetyl-/propionyl-coenzyme A carboxylase alpha chain</fullName>
    </submittedName>
</protein>
<dbReference type="VEuPathDB" id="FungiDB:AB675_9453"/>
<keyword evidence="1" id="KW-0436">Ligase</keyword>
<keyword evidence="10" id="KW-1185">Reference proteome</keyword>
<evidence type="ECO:0000313" key="9">
    <source>
        <dbReference type="EMBL" id="KPI34696.1"/>
    </source>
</evidence>
<dbReference type="Pfam" id="PF02785">
    <property type="entry name" value="Biotin_carb_C"/>
    <property type="match status" value="1"/>
</dbReference>
<keyword evidence="3 4" id="KW-0067">ATP-binding</keyword>
<gene>
    <name evidence="9" type="ORF">AB675_9453</name>
</gene>
<reference evidence="9 10" key="1">
    <citation type="submission" date="2015-06" db="EMBL/GenBank/DDBJ databases">
        <title>Draft genome of the ant-associated black yeast Phialophora attae CBS 131958.</title>
        <authorList>
            <person name="Moreno L.F."/>
            <person name="Stielow B.J."/>
            <person name="de Hoog S."/>
            <person name="Vicente V.A."/>
            <person name="Weiss V.A."/>
            <person name="de Vries M."/>
            <person name="Cruz L.M."/>
            <person name="Souza E.M."/>
        </authorList>
    </citation>
    <scope>NUCLEOTIDE SEQUENCE [LARGE SCALE GENOMIC DNA]</scope>
    <source>
        <strain evidence="9 10">CBS 131958</strain>
    </source>
</reference>
<dbReference type="InterPro" id="IPR011761">
    <property type="entry name" value="ATP-grasp"/>
</dbReference>
<dbReference type="PROSITE" id="PS50968">
    <property type="entry name" value="BIOTINYL_LIPOYL"/>
    <property type="match status" value="1"/>
</dbReference>
<sequence length="398" mass="43560">MAKRLRYLGLGTWEFLVNSDKRLFYFLEINPRLQVEHTISECIAGVDLVREQLLIAQGRQVESLRFGEWWEAEDAPKMASIQLRLCAEDPSNGFALSIGKVTDVRLPSGNGIRVDSHLSRGGVVGSDFDNMMAKIIVTAATFQEAVTRARRALAETEIVGVKTNIDLLRAVVADQDFEAGLATTNWLEKKMEVLMQKGDALGKQVEMANSALPALSLASGGSSGMGSSLVMLRKGDAWDVKLQKVEEKTSTTPAAHHLRIEKISRNEFPEALVAEVSFTSPGSKPQGYRMMVNSTSASASAASSSHRRGDPNNKAHVTLPMSGKLIEVLVEEGDEIKENQVIGFVKQMKMELEIRSPRAGRVAWAIELESEDGDDVAEGVLLAELIPEEADAQLRSRL</sequence>
<dbReference type="STRING" id="1664694.A0A0N1NX28"/>
<evidence type="ECO:0000256" key="1">
    <source>
        <dbReference type="ARBA" id="ARBA00022598"/>
    </source>
</evidence>
<dbReference type="CDD" id="cd06850">
    <property type="entry name" value="biotinyl_domain"/>
    <property type="match status" value="1"/>
</dbReference>
<evidence type="ECO:0000259" key="7">
    <source>
        <dbReference type="PROSITE" id="PS50975"/>
    </source>
</evidence>
<feature type="domain" description="Lipoyl-binding" evidence="6">
    <location>
        <begin position="305"/>
        <end position="386"/>
    </location>
</feature>
<accession>A0A0N1NX28</accession>
<organism evidence="9 10">
    <name type="scientific">Cyphellophora attinorum</name>
    <dbReference type="NCBI Taxonomy" id="1664694"/>
    <lineage>
        <taxon>Eukaryota</taxon>
        <taxon>Fungi</taxon>
        <taxon>Dikarya</taxon>
        <taxon>Ascomycota</taxon>
        <taxon>Pezizomycotina</taxon>
        <taxon>Eurotiomycetes</taxon>
        <taxon>Chaetothyriomycetidae</taxon>
        <taxon>Chaetothyriales</taxon>
        <taxon>Cyphellophoraceae</taxon>
        <taxon>Cyphellophora</taxon>
    </lineage>
</organism>
<dbReference type="InterPro" id="IPR011054">
    <property type="entry name" value="Rudment_hybrid_motif"/>
</dbReference>
<dbReference type="InterPro" id="IPR005479">
    <property type="entry name" value="CPAse_ATP-bd"/>
</dbReference>
<dbReference type="OrthoDB" id="196847at2759"/>
<dbReference type="EMBL" id="LFJN01000052">
    <property type="protein sequence ID" value="KPI34696.1"/>
    <property type="molecule type" value="Genomic_DNA"/>
</dbReference>
<dbReference type="GO" id="GO:0016874">
    <property type="term" value="F:ligase activity"/>
    <property type="evidence" value="ECO:0007669"/>
    <property type="project" value="UniProtKB-KW"/>
</dbReference>
<feature type="domain" description="Biotin carboxylation" evidence="8">
    <location>
        <begin position="1"/>
        <end position="192"/>
    </location>
</feature>
<dbReference type="SMART" id="SM00878">
    <property type="entry name" value="Biotin_carb_C"/>
    <property type="match status" value="1"/>
</dbReference>
<dbReference type="PANTHER" id="PTHR45007:SF1">
    <property type="entry name" value="CARBOXYLASE, PUTATIVE (AFU_ORTHOLOGUE AFUA_5G07570)-RELATED"/>
    <property type="match status" value="1"/>
</dbReference>
<dbReference type="GO" id="GO:0005524">
    <property type="term" value="F:ATP binding"/>
    <property type="evidence" value="ECO:0007669"/>
    <property type="project" value="UniProtKB-UniRule"/>
</dbReference>
<name>A0A0N1NX28_9EURO</name>
<dbReference type="GeneID" id="28741867"/>
<feature type="region of interest" description="Disordered" evidence="5">
    <location>
        <begin position="295"/>
        <end position="314"/>
    </location>
</feature>
<dbReference type="PROSITE" id="PS00867">
    <property type="entry name" value="CPSASE_2"/>
    <property type="match status" value="1"/>
</dbReference>
<dbReference type="InterPro" id="IPR000089">
    <property type="entry name" value="Biotin_lipoyl"/>
</dbReference>
<evidence type="ECO:0000256" key="2">
    <source>
        <dbReference type="ARBA" id="ARBA00022741"/>
    </source>
</evidence>
<dbReference type="SUPFAM" id="SSF51246">
    <property type="entry name" value="Rudiment single hybrid motif"/>
    <property type="match status" value="1"/>
</dbReference>
<keyword evidence="2 4" id="KW-0547">Nucleotide-binding</keyword>
<evidence type="ECO:0000313" key="10">
    <source>
        <dbReference type="Proteomes" id="UP000038010"/>
    </source>
</evidence>
<dbReference type="AlphaFoldDB" id="A0A0N1NX28"/>
<evidence type="ECO:0000259" key="6">
    <source>
        <dbReference type="PROSITE" id="PS50968"/>
    </source>
</evidence>
<proteinExistence type="predicted"/>
<dbReference type="PANTHER" id="PTHR45007">
    <property type="entry name" value="CARBOXYLASE, PUTATIVE (AFU_ORTHOLOGUE AFUA_5G07570)-RELATED"/>
    <property type="match status" value="1"/>
</dbReference>
<comment type="caution">
    <text evidence="9">The sequence shown here is derived from an EMBL/GenBank/DDBJ whole genome shotgun (WGS) entry which is preliminary data.</text>
</comment>
<feature type="domain" description="ATP-grasp" evidence="7">
    <location>
        <begin position="1"/>
        <end position="57"/>
    </location>
</feature>
<dbReference type="InterPro" id="IPR005482">
    <property type="entry name" value="Biotin_COase_C"/>
</dbReference>
<evidence type="ECO:0000256" key="4">
    <source>
        <dbReference type="PROSITE-ProRule" id="PRU00409"/>
    </source>
</evidence>
<dbReference type="InterPro" id="IPR011764">
    <property type="entry name" value="Biotin_carboxylation_dom"/>
</dbReference>
<evidence type="ECO:0000256" key="5">
    <source>
        <dbReference type="SAM" id="MobiDB-lite"/>
    </source>
</evidence>
<dbReference type="RefSeq" id="XP_017994659.1">
    <property type="nucleotide sequence ID" value="XM_018149987.1"/>
</dbReference>
<dbReference type="SUPFAM" id="SSF51230">
    <property type="entry name" value="Single hybrid motif"/>
    <property type="match status" value="1"/>
</dbReference>
<dbReference type="Gene3D" id="3.30.470.20">
    <property type="entry name" value="ATP-grasp fold, B domain"/>
    <property type="match status" value="1"/>
</dbReference>
<feature type="compositionally biased region" description="Low complexity" evidence="5">
    <location>
        <begin position="295"/>
        <end position="304"/>
    </location>
</feature>